<feature type="transmembrane region" description="Helical" evidence="9">
    <location>
        <begin position="351"/>
        <end position="370"/>
    </location>
</feature>
<dbReference type="PANTHER" id="PTHR43528:SF3">
    <property type="entry name" value="CITRATE-PROTON SYMPORTER"/>
    <property type="match status" value="1"/>
</dbReference>
<keyword evidence="5" id="KW-0769">Symport</keyword>
<reference evidence="11 12" key="1">
    <citation type="submission" date="2016-10" db="EMBL/GenBank/DDBJ databases">
        <authorList>
            <person name="de Groot N.N."/>
        </authorList>
    </citation>
    <scope>NUCLEOTIDE SEQUENCE [LARGE SCALE GENOMIC DNA]</scope>
    <source>
        <strain evidence="11 12">LMG 2247</strain>
    </source>
</reference>
<evidence type="ECO:0000256" key="4">
    <source>
        <dbReference type="ARBA" id="ARBA00022692"/>
    </source>
</evidence>
<keyword evidence="3" id="KW-1003">Cell membrane</keyword>
<dbReference type="PROSITE" id="PS50850">
    <property type="entry name" value="MFS"/>
    <property type="match status" value="1"/>
</dbReference>
<evidence type="ECO:0000256" key="6">
    <source>
        <dbReference type="ARBA" id="ARBA00022989"/>
    </source>
</evidence>
<dbReference type="InterPro" id="IPR020846">
    <property type="entry name" value="MFS_dom"/>
</dbReference>
<evidence type="ECO:0000256" key="9">
    <source>
        <dbReference type="SAM" id="Phobius"/>
    </source>
</evidence>
<feature type="transmembrane region" description="Helical" evidence="9">
    <location>
        <begin position="318"/>
        <end position="339"/>
    </location>
</feature>
<dbReference type="PANTHER" id="PTHR43528">
    <property type="entry name" value="ALPHA-KETOGLUTARATE PERMEASE"/>
    <property type="match status" value="1"/>
</dbReference>
<evidence type="ECO:0000256" key="5">
    <source>
        <dbReference type="ARBA" id="ARBA00022847"/>
    </source>
</evidence>
<dbReference type="GO" id="GO:0005886">
    <property type="term" value="C:plasma membrane"/>
    <property type="evidence" value="ECO:0007669"/>
    <property type="project" value="UniProtKB-SubCell"/>
</dbReference>
<dbReference type="InterPro" id="IPR051084">
    <property type="entry name" value="H+-coupled_symporters"/>
</dbReference>
<feature type="transmembrane region" description="Helical" evidence="9">
    <location>
        <begin position="443"/>
        <end position="464"/>
    </location>
</feature>
<protein>
    <submittedName>
        <fullName evidence="11">Predicted arabinose efflux permease, MFS family</fullName>
    </submittedName>
</protein>
<evidence type="ECO:0000256" key="1">
    <source>
        <dbReference type="ARBA" id="ARBA00004651"/>
    </source>
</evidence>
<dbReference type="OrthoDB" id="6766492at2"/>
<feature type="compositionally biased region" description="Pro residues" evidence="8">
    <location>
        <begin position="1"/>
        <end position="12"/>
    </location>
</feature>
<dbReference type="InterPro" id="IPR036259">
    <property type="entry name" value="MFS_trans_sf"/>
</dbReference>
<dbReference type="PROSITE" id="PS00216">
    <property type="entry name" value="SUGAR_TRANSPORT_1"/>
    <property type="match status" value="2"/>
</dbReference>
<dbReference type="Pfam" id="PF00083">
    <property type="entry name" value="Sugar_tr"/>
    <property type="match status" value="1"/>
</dbReference>
<name>A0A1G8A3W4_9BURK</name>
<feature type="transmembrane region" description="Helical" evidence="9">
    <location>
        <begin position="187"/>
        <end position="206"/>
    </location>
</feature>
<dbReference type="FunFam" id="1.20.1250.20:FF:000001">
    <property type="entry name" value="Dicarboxylate MFS transporter"/>
    <property type="match status" value="1"/>
</dbReference>
<dbReference type="PROSITE" id="PS00217">
    <property type="entry name" value="SUGAR_TRANSPORT_2"/>
    <property type="match status" value="1"/>
</dbReference>
<feature type="transmembrane region" description="Helical" evidence="9">
    <location>
        <begin position="52"/>
        <end position="70"/>
    </location>
</feature>
<evidence type="ECO:0000313" key="12">
    <source>
        <dbReference type="Proteomes" id="UP000199706"/>
    </source>
</evidence>
<feature type="transmembrane region" description="Helical" evidence="9">
    <location>
        <begin position="282"/>
        <end position="306"/>
    </location>
</feature>
<evidence type="ECO:0000256" key="2">
    <source>
        <dbReference type="ARBA" id="ARBA00022448"/>
    </source>
</evidence>
<feature type="domain" description="Major facilitator superfamily (MFS) profile" evidence="10">
    <location>
        <begin position="40"/>
        <end position="469"/>
    </location>
</feature>
<feature type="transmembrane region" description="Helical" evidence="9">
    <location>
        <begin position="212"/>
        <end position="231"/>
    </location>
</feature>
<dbReference type="InterPro" id="IPR005828">
    <property type="entry name" value="MFS_sugar_transport-like"/>
</dbReference>
<keyword evidence="7 9" id="KW-0472">Membrane</keyword>
<gene>
    <name evidence="11" type="ORF">SAMN05216466_107297</name>
</gene>
<proteinExistence type="predicted"/>
<keyword evidence="6 9" id="KW-1133">Transmembrane helix</keyword>
<feature type="transmembrane region" description="Helical" evidence="9">
    <location>
        <begin position="416"/>
        <end position="437"/>
    </location>
</feature>
<feature type="region of interest" description="Disordered" evidence="8">
    <location>
        <begin position="1"/>
        <end position="32"/>
    </location>
</feature>
<feature type="transmembrane region" description="Helical" evidence="9">
    <location>
        <begin position="376"/>
        <end position="395"/>
    </location>
</feature>
<feature type="transmembrane region" description="Helical" evidence="9">
    <location>
        <begin position="76"/>
        <end position="103"/>
    </location>
</feature>
<keyword evidence="4 9" id="KW-0812">Transmembrane</keyword>
<sequence length="473" mass="50052">MDYPTVPHPPTGVPELAHDGRADDAPATAPSHGRVSHAKAIAAITLGNGLEFFDFTVYSFFATIIGKLYFPVEGQLAQLMLAVGTFGVGFIMRPVGGVVLGAYADRAGRKAAMSLTLWLMTLGSAIIAFAPTYAAIGVAAPLLIILARLIQGFALGGEVGASTSLLMEYGSDKTRGFYGSWQFVSQGMNTVCGSLLGVALAAWLSTAALESWGWRVPFVIGMAMGPIGVYIRRHLKETLPGAADSEDETSHAGSTNSPAVEDAAPGVAAHAQPAREIFRSHLGAITTGVVTTIGGTAANYIVLFYLSTYAIRILHLPMSLALWASWAAAFVTVILSPFAGALSDRVGRKRVLWISRVLLIAVVYPAFMLINAHPTVPVLLAVVAVLAVLVTFTAVPNIVMLPEMFPREIRATGMSIVYCLGVSIFGGFAQFFATWLIQLTGNTLAPAWYLIGCGLVSLLPLPFIRETAGRPID</sequence>
<dbReference type="GO" id="GO:0015293">
    <property type="term" value="F:symporter activity"/>
    <property type="evidence" value="ECO:0007669"/>
    <property type="project" value="UniProtKB-KW"/>
</dbReference>
<organism evidence="11 12">
    <name type="scientific">Paraburkholderia phenazinium</name>
    <dbReference type="NCBI Taxonomy" id="60549"/>
    <lineage>
        <taxon>Bacteria</taxon>
        <taxon>Pseudomonadati</taxon>
        <taxon>Pseudomonadota</taxon>
        <taxon>Betaproteobacteria</taxon>
        <taxon>Burkholderiales</taxon>
        <taxon>Burkholderiaceae</taxon>
        <taxon>Paraburkholderia</taxon>
    </lineage>
</organism>
<comment type="subcellular location">
    <subcellularLocation>
        <location evidence="1">Cell membrane</location>
        <topology evidence="1">Multi-pass membrane protein</topology>
    </subcellularLocation>
</comment>
<evidence type="ECO:0000256" key="8">
    <source>
        <dbReference type="SAM" id="MobiDB-lite"/>
    </source>
</evidence>
<dbReference type="Proteomes" id="UP000199706">
    <property type="component" value="Unassembled WGS sequence"/>
</dbReference>
<feature type="transmembrane region" description="Helical" evidence="9">
    <location>
        <begin position="142"/>
        <end position="166"/>
    </location>
</feature>
<dbReference type="SUPFAM" id="SSF103473">
    <property type="entry name" value="MFS general substrate transporter"/>
    <property type="match status" value="1"/>
</dbReference>
<evidence type="ECO:0000313" key="11">
    <source>
        <dbReference type="EMBL" id="SDH15629.1"/>
    </source>
</evidence>
<evidence type="ECO:0000256" key="3">
    <source>
        <dbReference type="ARBA" id="ARBA00022475"/>
    </source>
</evidence>
<keyword evidence="2" id="KW-0813">Transport</keyword>
<evidence type="ECO:0000256" key="7">
    <source>
        <dbReference type="ARBA" id="ARBA00023136"/>
    </source>
</evidence>
<dbReference type="AlphaFoldDB" id="A0A1G8A3W4"/>
<dbReference type="InterPro" id="IPR005829">
    <property type="entry name" value="Sugar_transporter_CS"/>
</dbReference>
<feature type="transmembrane region" description="Helical" evidence="9">
    <location>
        <begin position="115"/>
        <end position="136"/>
    </location>
</feature>
<dbReference type="Gene3D" id="1.20.1250.20">
    <property type="entry name" value="MFS general substrate transporter like domains"/>
    <property type="match status" value="1"/>
</dbReference>
<accession>A0A1G8A3W4</accession>
<dbReference type="RefSeq" id="WP_090685922.1">
    <property type="nucleotide sequence ID" value="NZ_CADERL010000020.1"/>
</dbReference>
<evidence type="ECO:0000259" key="10">
    <source>
        <dbReference type="PROSITE" id="PS50850"/>
    </source>
</evidence>
<dbReference type="EMBL" id="FNCJ01000007">
    <property type="protein sequence ID" value="SDH15629.1"/>
    <property type="molecule type" value="Genomic_DNA"/>
</dbReference>